<dbReference type="PANTHER" id="PTHR33755">
    <property type="entry name" value="TOXIN PARE1-RELATED"/>
    <property type="match status" value="1"/>
</dbReference>
<dbReference type="InterPro" id="IPR051803">
    <property type="entry name" value="TA_system_RelE-like_toxin"/>
</dbReference>
<dbReference type="InterPro" id="IPR028344">
    <property type="entry name" value="ParE1/4"/>
</dbReference>
<keyword evidence="5" id="KW-1185">Reference proteome</keyword>
<dbReference type="Pfam" id="PF05016">
    <property type="entry name" value="ParE_toxin"/>
    <property type="match status" value="1"/>
</dbReference>
<evidence type="ECO:0000256" key="3">
    <source>
        <dbReference type="PIRNR" id="PIRNR029218"/>
    </source>
</evidence>
<dbReference type="PIRSF" id="PIRSF029218">
    <property type="entry name" value="ParE"/>
    <property type="match status" value="1"/>
</dbReference>
<dbReference type="Proteomes" id="UP000542353">
    <property type="component" value="Unassembled WGS sequence"/>
</dbReference>
<dbReference type="Gene3D" id="3.30.2310.20">
    <property type="entry name" value="RelE-like"/>
    <property type="match status" value="1"/>
</dbReference>
<organism evidence="4 5">
    <name type="scientific">Rhodopseudomonas rhenobacensis</name>
    <dbReference type="NCBI Taxonomy" id="87461"/>
    <lineage>
        <taxon>Bacteria</taxon>
        <taxon>Pseudomonadati</taxon>
        <taxon>Pseudomonadota</taxon>
        <taxon>Alphaproteobacteria</taxon>
        <taxon>Hyphomicrobiales</taxon>
        <taxon>Nitrobacteraceae</taxon>
        <taxon>Rhodopseudomonas</taxon>
    </lineage>
</organism>
<sequence length="98" mass="11072">MASEFRKRPRAEADLDAIWKFVATNNGYAADRLLDQIGEAFKLLVENPLVGRARPEFDGALRSFVVGNYVIFYGIVANAIEITRVMHCRQDISPEDLQ</sequence>
<evidence type="ECO:0000313" key="5">
    <source>
        <dbReference type="Proteomes" id="UP000542353"/>
    </source>
</evidence>
<evidence type="ECO:0000256" key="1">
    <source>
        <dbReference type="ARBA" id="ARBA00006226"/>
    </source>
</evidence>
<protein>
    <recommendedName>
        <fullName evidence="3">Toxin</fullName>
    </recommendedName>
</protein>
<comment type="caution">
    <text evidence="4">The sequence shown here is derived from an EMBL/GenBank/DDBJ whole genome shotgun (WGS) entry which is preliminary data.</text>
</comment>
<dbReference type="InterPro" id="IPR035093">
    <property type="entry name" value="RelE/ParE_toxin_dom_sf"/>
</dbReference>
<reference evidence="4 5" key="1">
    <citation type="submission" date="2020-08" db="EMBL/GenBank/DDBJ databases">
        <title>Genomic Encyclopedia of Type Strains, Phase IV (KMG-IV): sequencing the most valuable type-strain genomes for metagenomic binning, comparative biology and taxonomic classification.</title>
        <authorList>
            <person name="Goeker M."/>
        </authorList>
    </citation>
    <scope>NUCLEOTIDE SEQUENCE [LARGE SCALE GENOMIC DNA]</scope>
    <source>
        <strain evidence="4 5">DSM 12706</strain>
    </source>
</reference>
<keyword evidence="2" id="KW-1277">Toxin-antitoxin system</keyword>
<name>A0A7W8DX71_9BRAD</name>
<dbReference type="RefSeq" id="WP_184253354.1">
    <property type="nucleotide sequence ID" value="NZ_JACHIH010000001.1"/>
</dbReference>
<dbReference type="AlphaFoldDB" id="A0A7W8DX71"/>
<evidence type="ECO:0000256" key="2">
    <source>
        <dbReference type="ARBA" id="ARBA00022649"/>
    </source>
</evidence>
<comment type="similarity">
    <text evidence="1 3">Belongs to the RelE toxin family.</text>
</comment>
<proteinExistence type="inferred from homology"/>
<evidence type="ECO:0000313" key="4">
    <source>
        <dbReference type="EMBL" id="MBB5045500.1"/>
    </source>
</evidence>
<dbReference type="EMBL" id="JACHIH010000001">
    <property type="protein sequence ID" value="MBB5045500.1"/>
    <property type="molecule type" value="Genomic_DNA"/>
</dbReference>
<dbReference type="InterPro" id="IPR007712">
    <property type="entry name" value="RelE/ParE_toxin"/>
</dbReference>
<gene>
    <name evidence="4" type="ORF">HNR60_000229</name>
</gene>
<accession>A0A7W8DX71</accession>